<proteinExistence type="predicted"/>
<dbReference type="RefSeq" id="WP_400185809.1">
    <property type="nucleotide sequence ID" value="NZ_JBGORX010000001.1"/>
</dbReference>
<accession>A0ABW8D3H9</accession>
<gene>
    <name evidence="1" type="ORF">ACD661_01545</name>
</gene>
<dbReference type="Proteomes" id="UP001615550">
    <property type="component" value="Unassembled WGS sequence"/>
</dbReference>
<evidence type="ECO:0000313" key="2">
    <source>
        <dbReference type="Proteomes" id="UP001615550"/>
    </source>
</evidence>
<reference evidence="1 2" key="1">
    <citation type="submission" date="2024-08" db="EMBL/GenBank/DDBJ databases">
        <title>Draft Genome Sequence of Legionella lytica strain DSB2004, Isolated From a Fire Sprinkler System.</title>
        <authorList>
            <person name="Everhart A.D."/>
            <person name="Kidane D.T."/>
            <person name="Farone A.L."/>
            <person name="Farone M.B."/>
        </authorList>
    </citation>
    <scope>NUCLEOTIDE SEQUENCE [LARGE SCALE GENOMIC DNA]</scope>
    <source>
        <strain evidence="1 2">DSB2004</strain>
    </source>
</reference>
<sequence length="92" mass="10530">MKISKKSDGDYFNAEYTKYELLPAYARITSTETTEMKLRKNTEASSLRNIVTKQAWGMEHNPGLLHSVRNDGRSITAVLKPTVHTIQKELYI</sequence>
<name>A0ABW8D3H9_9GAMM</name>
<keyword evidence="2" id="KW-1185">Reference proteome</keyword>
<organism evidence="1 2">
    <name type="scientific">Legionella lytica</name>
    <dbReference type="NCBI Taxonomy" id="96232"/>
    <lineage>
        <taxon>Bacteria</taxon>
        <taxon>Pseudomonadati</taxon>
        <taxon>Pseudomonadota</taxon>
        <taxon>Gammaproteobacteria</taxon>
        <taxon>Legionellales</taxon>
        <taxon>Legionellaceae</taxon>
        <taxon>Legionella</taxon>
    </lineage>
</organism>
<protein>
    <submittedName>
        <fullName evidence="1">Uncharacterized protein</fullName>
    </submittedName>
</protein>
<comment type="caution">
    <text evidence="1">The sequence shown here is derived from an EMBL/GenBank/DDBJ whole genome shotgun (WGS) entry which is preliminary data.</text>
</comment>
<evidence type="ECO:0000313" key="1">
    <source>
        <dbReference type="EMBL" id="MFJ1267234.1"/>
    </source>
</evidence>
<dbReference type="EMBL" id="JBGORX010000001">
    <property type="protein sequence ID" value="MFJ1267234.1"/>
    <property type="molecule type" value="Genomic_DNA"/>
</dbReference>